<accession>A0A848GQ25</accession>
<evidence type="ECO:0000256" key="3">
    <source>
        <dbReference type="ARBA" id="ARBA00022729"/>
    </source>
</evidence>
<proteinExistence type="inferred from homology"/>
<dbReference type="GO" id="GO:0005975">
    <property type="term" value="P:carbohydrate metabolic process"/>
    <property type="evidence" value="ECO:0007669"/>
    <property type="project" value="InterPro"/>
</dbReference>
<dbReference type="InterPro" id="IPR057016">
    <property type="entry name" value="EndoS_F2-like_TIM-barrel"/>
</dbReference>
<dbReference type="GO" id="GO:0033925">
    <property type="term" value="F:mannosyl-glycoprotein endo-beta-N-acetylglucosaminidase activity"/>
    <property type="evidence" value="ECO:0007669"/>
    <property type="project" value="UniProtKB-EC"/>
</dbReference>
<gene>
    <name evidence="9" type="ORF">HHL17_20800</name>
</gene>
<evidence type="ECO:0000256" key="6">
    <source>
        <dbReference type="ARBA" id="ARBA00034414"/>
    </source>
</evidence>
<sequence>MQKSSLLAPVWAGSLLLLSLFACKKPNTNDLSKQTKTQQQASTELAPSQVCIAYYITDGRNPGFKLKDMPDSVDMVVLFGLKYWSLRDTTQLAAGTGMMANFTSYQDLYTQIKQLQARGIKVIQNIDDEQSWQTNTPGGFASANAFGDTLKALLIDRMKLDGISLDVEHSGAKPSPIPPFPGYNITGYYNWYSASMAANTPYLAVIGSLARYFGVGTTQQLQIASGVDVYAWGPVMKNYGSKFNYVGLQTYNADTNRLRITMKYLVDSKKIAANRILFGAYAEGGSSQSKDVVTAKWIPVQGKKGGMFIYTYNSNLPYAEAVKRALKSI</sequence>
<dbReference type="PROSITE" id="PS51910">
    <property type="entry name" value="GH18_2"/>
    <property type="match status" value="1"/>
</dbReference>
<keyword evidence="4" id="KW-0378">Hydrolase</keyword>
<comment type="similarity">
    <text evidence="1">Belongs to the glycosyl hydrolase 18 family.</text>
</comment>
<evidence type="ECO:0000256" key="1">
    <source>
        <dbReference type="ARBA" id="ARBA00009336"/>
    </source>
</evidence>
<evidence type="ECO:0000256" key="7">
    <source>
        <dbReference type="SAM" id="SignalP"/>
    </source>
</evidence>
<dbReference type="EMBL" id="JABBGC010000002">
    <property type="protein sequence ID" value="NML39651.1"/>
    <property type="molecule type" value="Genomic_DNA"/>
</dbReference>
<evidence type="ECO:0000256" key="2">
    <source>
        <dbReference type="ARBA" id="ARBA00012566"/>
    </source>
</evidence>
<name>A0A848GQ25_9BACT</name>
<keyword evidence="10" id="KW-1185">Reference proteome</keyword>
<dbReference type="InterPro" id="IPR017853">
    <property type="entry name" value="GH"/>
</dbReference>
<dbReference type="Gene3D" id="3.20.20.80">
    <property type="entry name" value="Glycosidases"/>
    <property type="match status" value="1"/>
</dbReference>
<evidence type="ECO:0000313" key="9">
    <source>
        <dbReference type="EMBL" id="NML39651.1"/>
    </source>
</evidence>
<dbReference type="AlphaFoldDB" id="A0A848GQ25"/>
<evidence type="ECO:0000256" key="4">
    <source>
        <dbReference type="ARBA" id="ARBA00022801"/>
    </source>
</evidence>
<dbReference type="NCBIfam" id="NF045481">
    <property type="entry name" value="Endoglyc_F3"/>
    <property type="match status" value="1"/>
</dbReference>
<dbReference type="EC" id="3.2.1.96" evidence="2"/>
<dbReference type="InterPro" id="IPR054978">
    <property type="entry name" value="Endoglyc_F3"/>
</dbReference>
<dbReference type="SUPFAM" id="SSF51445">
    <property type="entry name" value="(Trans)glycosidases"/>
    <property type="match status" value="1"/>
</dbReference>
<keyword evidence="3 7" id="KW-0732">Signal</keyword>
<keyword evidence="5" id="KW-0326">Glycosidase</keyword>
<dbReference type="RefSeq" id="WP_169226712.1">
    <property type="nucleotide sequence ID" value="NZ_JABBGC010000002.1"/>
</dbReference>
<evidence type="ECO:0000256" key="5">
    <source>
        <dbReference type="ARBA" id="ARBA00023295"/>
    </source>
</evidence>
<feature type="domain" description="GH18" evidence="8">
    <location>
        <begin position="49"/>
        <end position="329"/>
    </location>
</feature>
<dbReference type="Pfam" id="PF23916">
    <property type="entry name" value="TIM-barrel_EndoS"/>
    <property type="match status" value="1"/>
</dbReference>
<evidence type="ECO:0000259" key="8">
    <source>
        <dbReference type="PROSITE" id="PS51910"/>
    </source>
</evidence>
<comment type="caution">
    <text evidence="9">The sequence shown here is derived from an EMBL/GenBank/DDBJ whole genome shotgun (WGS) entry which is preliminary data.</text>
</comment>
<dbReference type="InterPro" id="IPR001223">
    <property type="entry name" value="Glyco_hydro18_cat"/>
</dbReference>
<protein>
    <recommendedName>
        <fullName evidence="2">mannosyl-glycoprotein endo-beta-N-acetylglucosaminidase</fullName>
        <ecNumber evidence="2">3.2.1.96</ecNumber>
    </recommendedName>
</protein>
<evidence type="ECO:0000313" key="10">
    <source>
        <dbReference type="Proteomes" id="UP000583266"/>
    </source>
</evidence>
<reference evidence="9 10" key="1">
    <citation type="submission" date="2020-04" db="EMBL/GenBank/DDBJ databases">
        <title>Chitinophaga sp. G-6-1-13 sp. nov., isolated from soil.</title>
        <authorList>
            <person name="Dahal R.H."/>
            <person name="Chaudhary D.K."/>
        </authorList>
    </citation>
    <scope>NUCLEOTIDE SEQUENCE [LARGE SCALE GENOMIC DNA]</scope>
    <source>
        <strain evidence="9 10">G-6-1-13</strain>
    </source>
</reference>
<comment type="catalytic activity">
    <reaction evidence="6">
        <text>an N(4)-(oligosaccharide-(1-&gt;3)-[oligosaccharide-(1-&gt;6)]-beta-D-Man-(1-&gt;4)-beta-D-GlcNAc-(1-&gt;4)-alpha-D-GlcNAc)-L-asparaginyl-[protein] + H2O = an oligosaccharide-(1-&gt;3)-[oligosaccharide-(1-&gt;6)]-beta-D-Man-(1-&gt;4)-D-GlcNAc + N(4)-(N-acetyl-beta-D-glucosaminyl)-L-asparaginyl-[protein]</text>
        <dbReference type="Rhea" id="RHEA:73067"/>
        <dbReference type="Rhea" id="RHEA-COMP:12603"/>
        <dbReference type="Rhea" id="RHEA-COMP:18176"/>
        <dbReference type="ChEBI" id="CHEBI:15377"/>
        <dbReference type="ChEBI" id="CHEBI:132248"/>
        <dbReference type="ChEBI" id="CHEBI:192714"/>
        <dbReference type="ChEBI" id="CHEBI:192715"/>
        <dbReference type="EC" id="3.2.1.96"/>
    </reaction>
</comment>
<feature type="signal peptide" evidence="7">
    <location>
        <begin position="1"/>
        <end position="24"/>
    </location>
</feature>
<dbReference type="Proteomes" id="UP000583266">
    <property type="component" value="Unassembled WGS sequence"/>
</dbReference>
<feature type="chain" id="PRO_5032390951" description="mannosyl-glycoprotein endo-beta-N-acetylglucosaminidase" evidence="7">
    <location>
        <begin position="25"/>
        <end position="329"/>
    </location>
</feature>
<dbReference type="PROSITE" id="PS51257">
    <property type="entry name" value="PROKAR_LIPOPROTEIN"/>
    <property type="match status" value="1"/>
</dbReference>
<organism evidence="9 10">
    <name type="scientific">Chitinophaga fulva</name>
    <dbReference type="NCBI Taxonomy" id="2728842"/>
    <lineage>
        <taxon>Bacteria</taxon>
        <taxon>Pseudomonadati</taxon>
        <taxon>Bacteroidota</taxon>
        <taxon>Chitinophagia</taxon>
        <taxon>Chitinophagales</taxon>
        <taxon>Chitinophagaceae</taxon>
        <taxon>Chitinophaga</taxon>
    </lineage>
</organism>